<dbReference type="EMBL" id="BAABFA010000024">
    <property type="protein sequence ID" value="GAA4470002.1"/>
    <property type="molecule type" value="Genomic_DNA"/>
</dbReference>
<evidence type="ECO:0000313" key="6">
    <source>
        <dbReference type="EMBL" id="GAA4470002.1"/>
    </source>
</evidence>
<gene>
    <name evidence="6" type="ORF">GCM10023093_30400</name>
</gene>
<feature type="domain" description="HTH tetR-type" evidence="5">
    <location>
        <begin position="5"/>
        <end position="65"/>
    </location>
</feature>
<keyword evidence="2 4" id="KW-0238">DNA-binding</keyword>
<evidence type="ECO:0000313" key="7">
    <source>
        <dbReference type="Proteomes" id="UP001500067"/>
    </source>
</evidence>
<dbReference type="PROSITE" id="PS50977">
    <property type="entry name" value="HTH_TETR_2"/>
    <property type="match status" value="1"/>
</dbReference>
<evidence type="ECO:0000256" key="3">
    <source>
        <dbReference type="ARBA" id="ARBA00023163"/>
    </source>
</evidence>
<dbReference type="RefSeq" id="WP_345085170.1">
    <property type="nucleotide sequence ID" value="NZ_BAABFA010000024.1"/>
</dbReference>
<keyword evidence="7" id="KW-1185">Reference proteome</keyword>
<accession>A0ABP8NNX2</accession>
<dbReference type="PRINTS" id="PR00455">
    <property type="entry name" value="HTHTETR"/>
</dbReference>
<dbReference type="InterPro" id="IPR009057">
    <property type="entry name" value="Homeodomain-like_sf"/>
</dbReference>
<dbReference type="Proteomes" id="UP001500067">
    <property type="component" value="Unassembled WGS sequence"/>
</dbReference>
<dbReference type="PANTHER" id="PTHR47506">
    <property type="entry name" value="TRANSCRIPTIONAL REGULATORY PROTEIN"/>
    <property type="match status" value="1"/>
</dbReference>
<proteinExistence type="predicted"/>
<dbReference type="PANTHER" id="PTHR47506:SF3">
    <property type="entry name" value="HTH-TYPE TRANSCRIPTIONAL REGULATOR LMRA"/>
    <property type="match status" value="1"/>
</dbReference>
<dbReference type="Gene3D" id="1.10.357.10">
    <property type="entry name" value="Tetracycline Repressor, domain 2"/>
    <property type="match status" value="1"/>
</dbReference>
<sequence>MSKAERTKAYIIERAAPVFNTKGYSGTSMSDIVQATQLTKGAIYGNFTGKDEVAIEVYKYNFGALRKRIANAMLAETTAQARLKAYTNYYRTNWQQVQERGGCPLLNAAVEADDNVAFMRKNVQASARQWIKDIRTVIQAGIDSGEFRADLDAQQMATSVCMMLEGGMMFFKIMDDRTLLFHALDRIDRMVTQEMMR</sequence>
<keyword evidence="3" id="KW-0804">Transcription</keyword>
<comment type="caution">
    <text evidence="6">The sequence shown here is derived from an EMBL/GenBank/DDBJ whole genome shotgun (WGS) entry which is preliminary data.</text>
</comment>
<protein>
    <submittedName>
        <fullName evidence="6">TetR/AcrR family transcriptional regulator</fullName>
    </submittedName>
</protein>
<reference evidence="7" key="1">
    <citation type="journal article" date="2019" name="Int. J. Syst. Evol. Microbiol.">
        <title>The Global Catalogue of Microorganisms (GCM) 10K type strain sequencing project: providing services to taxonomists for standard genome sequencing and annotation.</title>
        <authorList>
            <consortium name="The Broad Institute Genomics Platform"/>
            <consortium name="The Broad Institute Genome Sequencing Center for Infectious Disease"/>
            <person name="Wu L."/>
            <person name="Ma J."/>
        </authorList>
    </citation>
    <scope>NUCLEOTIDE SEQUENCE [LARGE SCALE GENOMIC DNA]</scope>
    <source>
        <strain evidence="7">JCM 32105</strain>
    </source>
</reference>
<dbReference type="SUPFAM" id="SSF46689">
    <property type="entry name" value="Homeodomain-like"/>
    <property type="match status" value="1"/>
</dbReference>
<dbReference type="Pfam" id="PF00440">
    <property type="entry name" value="TetR_N"/>
    <property type="match status" value="1"/>
</dbReference>
<organism evidence="6 7">
    <name type="scientific">Nemorincola caseinilytica</name>
    <dbReference type="NCBI Taxonomy" id="2054315"/>
    <lineage>
        <taxon>Bacteria</taxon>
        <taxon>Pseudomonadati</taxon>
        <taxon>Bacteroidota</taxon>
        <taxon>Chitinophagia</taxon>
        <taxon>Chitinophagales</taxon>
        <taxon>Chitinophagaceae</taxon>
        <taxon>Nemorincola</taxon>
    </lineage>
</organism>
<evidence type="ECO:0000256" key="2">
    <source>
        <dbReference type="ARBA" id="ARBA00023125"/>
    </source>
</evidence>
<dbReference type="InterPro" id="IPR036271">
    <property type="entry name" value="Tet_transcr_reg_TetR-rel_C_sf"/>
</dbReference>
<dbReference type="InterPro" id="IPR001647">
    <property type="entry name" value="HTH_TetR"/>
</dbReference>
<dbReference type="Pfam" id="PF16925">
    <property type="entry name" value="TetR_C_13"/>
    <property type="match status" value="1"/>
</dbReference>
<evidence type="ECO:0000259" key="5">
    <source>
        <dbReference type="PROSITE" id="PS50977"/>
    </source>
</evidence>
<dbReference type="InterPro" id="IPR011075">
    <property type="entry name" value="TetR_C"/>
</dbReference>
<evidence type="ECO:0000256" key="4">
    <source>
        <dbReference type="PROSITE-ProRule" id="PRU00335"/>
    </source>
</evidence>
<dbReference type="SUPFAM" id="SSF48498">
    <property type="entry name" value="Tetracyclin repressor-like, C-terminal domain"/>
    <property type="match status" value="1"/>
</dbReference>
<keyword evidence="1" id="KW-0805">Transcription regulation</keyword>
<feature type="DNA-binding region" description="H-T-H motif" evidence="4">
    <location>
        <begin position="28"/>
        <end position="47"/>
    </location>
</feature>
<evidence type="ECO:0000256" key="1">
    <source>
        <dbReference type="ARBA" id="ARBA00023015"/>
    </source>
</evidence>
<name>A0ABP8NNX2_9BACT</name>